<protein>
    <submittedName>
        <fullName evidence="1">Uncharacterized protein</fullName>
    </submittedName>
</protein>
<gene>
    <name evidence="1" type="ORF">LTS18_004446</name>
</gene>
<reference evidence="1" key="1">
    <citation type="submission" date="2024-09" db="EMBL/GenBank/DDBJ databases">
        <title>Black Yeasts Isolated from many extreme environments.</title>
        <authorList>
            <person name="Coleine C."/>
            <person name="Stajich J.E."/>
            <person name="Selbmann L."/>
        </authorList>
    </citation>
    <scope>NUCLEOTIDE SEQUENCE</scope>
    <source>
        <strain evidence="1">CCFEE 5737</strain>
    </source>
</reference>
<dbReference type="Proteomes" id="UP001186974">
    <property type="component" value="Unassembled WGS sequence"/>
</dbReference>
<organism evidence="1 2">
    <name type="scientific">Coniosporium uncinatum</name>
    <dbReference type="NCBI Taxonomy" id="93489"/>
    <lineage>
        <taxon>Eukaryota</taxon>
        <taxon>Fungi</taxon>
        <taxon>Dikarya</taxon>
        <taxon>Ascomycota</taxon>
        <taxon>Pezizomycotina</taxon>
        <taxon>Dothideomycetes</taxon>
        <taxon>Dothideomycetes incertae sedis</taxon>
        <taxon>Coniosporium</taxon>
    </lineage>
</organism>
<evidence type="ECO:0000313" key="1">
    <source>
        <dbReference type="EMBL" id="KAK3062281.1"/>
    </source>
</evidence>
<proteinExistence type="predicted"/>
<keyword evidence="2" id="KW-1185">Reference proteome</keyword>
<dbReference type="EMBL" id="JAWDJW010007373">
    <property type="protein sequence ID" value="KAK3062281.1"/>
    <property type="molecule type" value="Genomic_DNA"/>
</dbReference>
<evidence type="ECO:0000313" key="2">
    <source>
        <dbReference type="Proteomes" id="UP001186974"/>
    </source>
</evidence>
<name>A0ACC3D640_9PEZI</name>
<accession>A0ACC3D640</accession>
<comment type="caution">
    <text evidence="1">The sequence shown here is derived from an EMBL/GenBank/DDBJ whole genome shotgun (WGS) entry which is preliminary data.</text>
</comment>
<sequence length="329" mass="36918">MAGVNPTNNLLTDRGVTPSNIPGTAYDSATPGREDSRTKITGLPTELLWDILDPLGIEVWKNVCLVSHEMCRIAQPLLYKDCHIPGVRIDSFLEALTRNPELGKGVIKVTFAYLLAFEDDLIRVLLHTETSKDGKHEYTDWDYIEPPGGAMGDYEDECVHPVHLVNGMYDEEEAFMDIVVEDFETDEWLEGFIQEQETYLHKRWVWMIVAALSYMPELRSMRLLADEETQKLVFESACAYDIAIRGNSFPTRFDKCSKAGPRPLLGNVELLEVGPDSAKRLETFRAGDDAGSAAWAKLGIDSLELPSLRDFKVLKGADRYHQGACASEL</sequence>